<dbReference type="GO" id="GO:0000428">
    <property type="term" value="C:DNA-directed RNA polymerase complex"/>
    <property type="evidence" value="ECO:0007669"/>
    <property type="project" value="UniProtKB-KW"/>
</dbReference>
<dbReference type="EC" id="2.7.7.6" evidence="1"/>
<comment type="caution">
    <text evidence="8">The sequence shown here is derived from an EMBL/GenBank/DDBJ whole genome shotgun (WGS) entry which is preliminary data.</text>
</comment>
<keyword evidence="9" id="KW-1185">Reference proteome</keyword>
<keyword evidence="2" id="KW-0240">DNA-directed RNA polymerase</keyword>
<organism evidence="8 9">
    <name type="scientific">Cannabis sativa</name>
    <name type="common">Hemp</name>
    <name type="synonym">Marijuana</name>
    <dbReference type="NCBI Taxonomy" id="3483"/>
    <lineage>
        <taxon>Eukaryota</taxon>
        <taxon>Viridiplantae</taxon>
        <taxon>Streptophyta</taxon>
        <taxon>Embryophyta</taxon>
        <taxon>Tracheophyta</taxon>
        <taxon>Spermatophyta</taxon>
        <taxon>Magnoliopsida</taxon>
        <taxon>eudicotyledons</taxon>
        <taxon>Gunneridae</taxon>
        <taxon>Pentapetalae</taxon>
        <taxon>rosids</taxon>
        <taxon>fabids</taxon>
        <taxon>Rosales</taxon>
        <taxon>Cannabaceae</taxon>
        <taxon>Cannabis</taxon>
    </lineage>
</organism>
<evidence type="ECO:0000256" key="3">
    <source>
        <dbReference type="ARBA" id="ARBA00022679"/>
    </source>
</evidence>
<dbReference type="SUPFAM" id="SSF64484">
    <property type="entry name" value="beta and beta-prime subunits of DNA dependent RNA-polymerase"/>
    <property type="match status" value="1"/>
</dbReference>
<evidence type="ECO:0000313" key="9">
    <source>
        <dbReference type="Proteomes" id="UP000583929"/>
    </source>
</evidence>
<keyword evidence="4" id="KW-0548">Nucleotidyltransferase</keyword>
<evidence type="ECO:0000259" key="7">
    <source>
        <dbReference type="Pfam" id="PF04565"/>
    </source>
</evidence>
<sequence length="85" mass="10089">MSSFFELAFWKKEKKEPGRKYQQQPIRDIHPSRYGHICPIDTFKGIKARVTVYQKHRSSKSHKTMHQWQSVPPQPRGRSESIGHE</sequence>
<evidence type="ECO:0000313" key="8">
    <source>
        <dbReference type="EMBL" id="KAF4400144.1"/>
    </source>
</evidence>
<dbReference type="GO" id="GO:0003677">
    <property type="term" value="F:DNA binding"/>
    <property type="evidence" value="ECO:0007669"/>
    <property type="project" value="InterPro"/>
</dbReference>
<dbReference type="InterPro" id="IPR007645">
    <property type="entry name" value="RNA_pol_Rpb2_3"/>
</dbReference>
<dbReference type="AlphaFoldDB" id="A0A7J6HXY1"/>
<feature type="compositionally biased region" description="Basic residues" evidence="6">
    <location>
        <begin position="54"/>
        <end position="65"/>
    </location>
</feature>
<keyword evidence="5" id="KW-0804">Transcription</keyword>
<evidence type="ECO:0000256" key="6">
    <source>
        <dbReference type="SAM" id="MobiDB-lite"/>
    </source>
</evidence>
<dbReference type="EMBL" id="JAATIQ010000019">
    <property type="protein sequence ID" value="KAF4400144.1"/>
    <property type="molecule type" value="Genomic_DNA"/>
</dbReference>
<dbReference type="GO" id="GO:0003899">
    <property type="term" value="F:DNA-directed RNA polymerase activity"/>
    <property type="evidence" value="ECO:0007669"/>
    <property type="project" value="UniProtKB-EC"/>
</dbReference>
<dbReference type="Proteomes" id="UP000583929">
    <property type="component" value="Unassembled WGS sequence"/>
</dbReference>
<evidence type="ECO:0000256" key="5">
    <source>
        <dbReference type="ARBA" id="ARBA00023163"/>
    </source>
</evidence>
<gene>
    <name evidence="8" type="ORF">G4B88_019353</name>
</gene>
<keyword evidence="3" id="KW-0808">Transferase</keyword>
<evidence type="ECO:0000256" key="1">
    <source>
        <dbReference type="ARBA" id="ARBA00012418"/>
    </source>
</evidence>
<name>A0A7J6HXY1_CANSA</name>
<protein>
    <recommendedName>
        <fullName evidence="1">DNA-directed RNA polymerase</fullName>
        <ecNumber evidence="1">2.7.7.6</ecNumber>
    </recommendedName>
</protein>
<dbReference type="GO" id="GO:0006351">
    <property type="term" value="P:DNA-templated transcription"/>
    <property type="evidence" value="ECO:0007669"/>
    <property type="project" value="InterPro"/>
</dbReference>
<proteinExistence type="predicted"/>
<reference evidence="8 9" key="1">
    <citation type="journal article" date="2020" name="bioRxiv">
        <title>Sequence and annotation of 42 cannabis genomes reveals extensive copy number variation in cannabinoid synthesis and pathogen resistance genes.</title>
        <authorList>
            <person name="Mckernan K.J."/>
            <person name="Helbert Y."/>
            <person name="Kane L.T."/>
            <person name="Ebling H."/>
            <person name="Zhang L."/>
            <person name="Liu B."/>
            <person name="Eaton Z."/>
            <person name="Mclaughlin S."/>
            <person name="Kingan S."/>
            <person name="Baybayan P."/>
            <person name="Concepcion G."/>
            <person name="Jordan M."/>
            <person name="Riva A."/>
            <person name="Barbazuk W."/>
            <person name="Harkins T."/>
        </authorList>
    </citation>
    <scope>NUCLEOTIDE SEQUENCE [LARGE SCALE GENOMIC DNA]</scope>
    <source>
        <strain evidence="9">cv. Jamaican Lion 4</strain>
        <tissue evidence="8">Leaf</tissue>
    </source>
</reference>
<feature type="domain" description="RNA polymerase Rpb2" evidence="7">
    <location>
        <begin position="20"/>
        <end position="44"/>
    </location>
</feature>
<dbReference type="Pfam" id="PF04565">
    <property type="entry name" value="RNA_pol_Rpb2_3"/>
    <property type="match status" value="1"/>
</dbReference>
<feature type="region of interest" description="Disordered" evidence="6">
    <location>
        <begin position="54"/>
        <end position="85"/>
    </location>
</feature>
<evidence type="ECO:0000256" key="2">
    <source>
        <dbReference type="ARBA" id="ARBA00022478"/>
    </source>
</evidence>
<accession>A0A7J6HXY1</accession>
<evidence type="ECO:0000256" key="4">
    <source>
        <dbReference type="ARBA" id="ARBA00022695"/>
    </source>
</evidence>